<dbReference type="EMBL" id="AFHQ01000004">
    <property type="protein sequence ID" value="EGK62487.1"/>
    <property type="molecule type" value="Genomic_DNA"/>
</dbReference>
<protein>
    <recommendedName>
        <fullName evidence="3">DUF1963 domain-containing protein</fullName>
    </recommendedName>
</protein>
<dbReference type="RefSeq" id="WP_006305044.1">
    <property type="nucleotide sequence ID" value="NZ_GL892076.1"/>
</dbReference>
<accession>F5RIQ5</accession>
<comment type="caution">
    <text evidence="1">The sequence shown here is derived from an EMBL/GenBank/DDBJ whole genome shotgun (WGS) entry which is preliminary data.</text>
</comment>
<reference evidence="1 2" key="1">
    <citation type="submission" date="2011-04" db="EMBL/GenBank/DDBJ databases">
        <authorList>
            <person name="Muzny D."/>
            <person name="Qin X."/>
            <person name="Deng J."/>
            <person name="Jiang H."/>
            <person name="Liu Y."/>
            <person name="Qu J."/>
            <person name="Song X.-Z."/>
            <person name="Zhang L."/>
            <person name="Thornton R."/>
            <person name="Coyle M."/>
            <person name="Francisco L."/>
            <person name="Jackson L."/>
            <person name="Javaid M."/>
            <person name="Korchina V."/>
            <person name="Kovar C."/>
            <person name="Mata R."/>
            <person name="Mathew T."/>
            <person name="Ngo R."/>
            <person name="Nguyen L."/>
            <person name="Nguyen N."/>
            <person name="Okwuonu G."/>
            <person name="Ongeri F."/>
            <person name="Pham C."/>
            <person name="Simmons D."/>
            <person name="Wilczek-Boney K."/>
            <person name="Hale W."/>
            <person name="Jakkamsetti A."/>
            <person name="Pham P."/>
            <person name="Ruth R."/>
            <person name="San Lucas F."/>
            <person name="Warren J."/>
            <person name="Zhang J."/>
            <person name="Zhao Z."/>
            <person name="Zhou C."/>
            <person name="Zhu D."/>
            <person name="Lee S."/>
            <person name="Bess C."/>
            <person name="Blankenburg K."/>
            <person name="Forbes L."/>
            <person name="Fu Q."/>
            <person name="Gubbala S."/>
            <person name="Hirani K."/>
            <person name="Jayaseelan J.C."/>
            <person name="Lara F."/>
            <person name="Munidasa M."/>
            <person name="Palculict T."/>
            <person name="Patil S."/>
            <person name="Pu L.-L."/>
            <person name="Saada N."/>
            <person name="Tang L."/>
            <person name="Weissenberger G."/>
            <person name="Zhu Y."/>
            <person name="Hemphill L."/>
            <person name="Shang Y."/>
            <person name="Youmans B."/>
            <person name="Ayvaz T."/>
            <person name="Ross M."/>
            <person name="Santibanez J."/>
            <person name="Aqrawi P."/>
            <person name="Gross S."/>
            <person name="Joshi V."/>
            <person name="Fowler G."/>
            <person name="Nazareth L."/>
            <person name="Reid J."/>
            <person name="Worley K."/>
            <person name="Petrosino J."/>
            <person name="Highlander S."/>
            <person name="Gibbs R."/>
        </authorList>
    </citation>
    <scope>NUCLEOTIDE SEQUENCE [LARGE SCALE GENOMIC DNA]</scope>
    <source>
        <strain evidence="1 2">DSM 2778</strain>
    </source>
</reference>
<dbReference type="Proteomes" id="UP000004067">
    <property type="component" value="Unassembled WGS sequence"/>
</dbReference>
<gene>
    <name evidence="1" type="ORF">HMPREF9081_0234</name>
</gene>
<dbReference type="eggNOG" id="ENOG502Z8GQ">
    <property type="taxonomic scope" value="Bacteria"/>
</dbReference>
<evidence type="ECO:0008006" key="3">
    <source>
        <dbReference type="Google" id="ProtNLM"/>
    </source>
</evidence>
<evidence type="ECO:0000313" key="2">
    <source>
        <dbReference type="Proteomes" id="UP000004067"/>
    </source>
</evidence>
<sequence>MTLPYQCPDCGTELGYKGLCWRCRTASNRRAALAWTPEEVAAKEQEIIAQIEDVPDDFWYLLSCRGRLAPEIPRAALAARSFWPSALYYHAPTDVRDGLIAALMETDIAHEANELMMCLGMQGDDQSLAALLALERNPRPWRGKLHVDPSVYAQCGGWTFDREGRRRMLNFGTCYPLVHAASEEELRRSPIRMARPREEHCPHCGCRMADMLVLDGRDARLHFLGIDGILTATCCPNCVAYAEPILSRYTLDGGSEVLSYEDAGDTTYIEEELVRIFENNLILGEKPVPLFYGARFEDTCTLGGFALWWQDWEYTACPDCGQPMKYLMQIHWEALTDYMEGTLYIEFCPDCQIVSMQHQQT</sequence>
<keyword evidence="2" id="KW-1185">Reference proteome</keyword>
<evidence type="ECO:0000313" key="1">
    <source>
        <dbReference type="EMBL" id="EGK62487.1"/>
    </source>
</evidence>
<proteinExistence type="predicted"/>
<dbReference type="STRING" id="888060.HMPREF9081_0234"/>
<dbReference type="AlphaFoldDB" id="F5RIQ5"/>
<dbReference type="OrthoDB" id="5351532at2"/>
<organism evidence="1 2">
    <name type="scientific">Centipeda periodontii DSM 2778</name>
    <dbReference type="NCBI Taxonomy" id="888060"/>
    <lineage>
        <taxon>Bacteria</taxon>
        <taxon>Bacillati</taxon>
        <taxon>Bacillota</taxon>
        <taxon>Negativicutes</taxon>
        <taxon>Selenomonadales</taxon>
        <taxon>Selenomonadaceae</taxon>
        <taxon>Centipeda</taxon>
    </lineage>
</organism>
<dbReference type="HOGENOM" id="CLU_063404_0_0_9"/>
<name>F5RIQ5_9FIRM</name>